<protein>
    <submittedName>
        <fullName evidence="2">DNA packaging protein gp3</fullName>
    </submittedName>
</protein>
<evidence type="ECO:0000256" key="1">
    <source>
        <dbReference type="SAM" id="MobiDB-lite"/>
    </source>
</evidence>
<reference evidence="2" key="1">
    <citation type="journal article" date="2021" name="Proc. Natl. Acad. Sci. U.S.A.">
        <title>A Catalog of Tens of Thousands of Viruses from Human Metagenomes Reveals Hidden Associations with Chronic Diseases.</title>
        <authorList>
            <person name="Tisza M.J."/>
            <person name="Buck C.B."/>
        </authorList>
    </citation>
    <scope>NUCLEOTIDE SEQUENCE</scope>
    <source>
        <strain evidence="2">Ct47J5</strain>
    </source>
</reference>
<dbReference type="Pfam" id="PF16677">
    <property type="entry name" value="GP3_package"/>
    <property type="match status" value="1"/>
</dbReference>
<dbReference type="EMBL" id="BK014915">
    <property type="protein sequence ID" value="DAD82265.1"/>
    <property type="molecule type" value="Genomic_DNA"/>
</dbReference>
<dbReference type="Gene3D" id="1.10.132.80">
    <property type="match status" value="1"/>
</dbReference>
<organism evidence="2">
    <name type="scientific">Siphoviridae sp. ct47J5</name>
    <dbReference type="NCBI Taxonomy" id="2826286"/>
    <lineage>
        <taxon>Viruses</taxon>
        <taxon>Duplodnaviria</taxon>
        <taxon>Heunggongvirae</taxon>
        <taxon>Uroviricota</taxon>
        <taxon>Caudoviricetes</taxon>
    </lineage>
</organism>
<feature type="region of interest" description="Disordered" evidence="1">
    <location>
        <begin position="154"/>
        <end position="187"/>
    </location>
</feature>
<sequence>MYQPGFFDIPAVRMGGFFYDSNERGGDVAYKKHPGGKPPKYKTAAQMQEKIDAYFTACEGEPLTGPDGVQMFDKHGNELRVGCHPPTITGLALALGFASRQSLLDYQAKREFLDTITRAKARCEQYAEERLFDRDGTSGAQFSLKNNFGWGAAEKEKDSTAQQNEMQSLADLLQHPLPDRNIKDFET</sequence>
<proteinExistence type="predicted"/>
<feature type="compositionally biased region" description="Basic and acidic residues" evidence="1">
    <location>
        <begin position="177"/>
        <end position="187"/>
    </location>
</feature>
<evidence type="ECO:0000313" key="2">
    <source>
        <dbReference type="EMBL" id="DAD82265.1"/>
    </source>
</evidence>
<name>A0A8S5MIQ6_9CAUD</name>
<dbReference type="InterPro" id="IPR032066">
    <property type="entry name" value="GP3_package"/>
</dbReference>
<accession>A0A8S5MIQ6</accession>